<name>M2ZXB3_PSEFD</name>
<keyword evidence="2" id="KW-1185">Reference proteome</keyword>
<dbReference type="KEGG" id="pfj:MYCFIDRAFT_175056"/>
<sequence length="193" mass="22564">MLVEYNARDSAGALLKFFKTHLPICSRLCFPKLSGSNYGRRLIPRVRVLDSAKTGRTSLFELKIKLKDRNPYILSPSNSPSWYRNPEPQRVYDSLPLIDQNRRHTYLFRPGDVTYTRMLLCHSKRHARLNDFHGPLRGQRLKSSIEIQQDFYNTIASLEVGALDTKYQHPALVYRLEYYVPLPIPNTYTFSHF</sequence>
<gene>
    <name evidence="1" type="ORF">MYCFIDRAFT_175056</name>
</gene>
<reference evidence="1 2" key="1">
    <citation type="journal article" date="2012" name="PLoS Pathog.">
        <title>Diverse lifestyles and strategies of plant pathogenesis encoded in the genomes of eighteen Dothideomycetes fungi.</title>
        <authorList>
            <person name="Ohm R.A."/>
            <person name="Feau N."/>
            <person name="Henrissat B."/>
            <person name="Schoch C.L."/>
            <person name="Horwitz B.A."/>
            <person name="Barry K.W."/>
            <person name="Condon B.J."/>
            <person name="Copeland A.C."/>
            <person name="Dhillon B."/>
            <person name="Glaser F."/>
            <person name="Hesse C.N."/>
            <person name="Kosti I."/>
            <person name="LaButti K."/>
            <person name="Lindquist E.A."/>
            <person name="Lucas S."/>
            <person name="Salamov A.A."/>
            <person name="Bradshaw R.E."/>
            <person name="Ciuffetti L."/>
            <person name="Hamelin R.C."/>
            <person name="Kema G.H.J."/>
            <person name="Lawrence C."/>
            <person name="Scott J.A."/>
            <person name="Spatafora J.W."/>
            <person name="Turgeon B.G."/>
            <person name="de Wit P.J.G.M."/>
            <person name="Zhong S."/>
            <person name="Goodwin S.B."/>
            <person name="Grigoriev I.V."/>
        </authorList>
    </citation>
    <scope>NUCLEOTIDE SEQUENCE [LARGE SCALE GENOMIC DNA]</scope>
    <source>
        <strain evidence="1 2">CIRAD86</strain>
    </source>
</reference>
<dbReference type="HOGENOM" id="CLU_1409363_0_0_1"/>
<dbReference type="AlphaFoldDB" id="M2ZXB3"/>
<dbReference type="EMBL" id="KB446558">
    <property type="protein sequence ID" value="EME83629.1"/>
    <property type="molecule type" value="Genomic_DNA"/>
</dbReference>
<dbReference type="RefSeq" id="XP_007926798.1">
    <property type="nucleotide sequence ID" value="XM_007928607.1"/>
</dbReference>
<dbReference type="GeneID" id="19333310"/>
<dbReference type="VEuPathDB" id="FungiDB:MYCFIDRAFT_175056"/>
<proteinExistence type="predicted"/>
<evidence type="ECO:0000313" key="2">
    <source>
        <dbReference type="Proteomes" id="UP000016932"/>
    </source>
</evidence>
<evidence type="ECO:0000313" key="1">
    <source>
        <dbReference type="EMBL" id="EME83629.1"/>
    </source>
</evidence>
<dbReference type="Proteomes" id="UP000016932">
    <property type="component" value="Unassembled WGS sequence"/>
</dbReference>
<organism evidence="1 2">
    <name type="scientific">Pseudocercospora fijiensis (strain CIRAD86)</name>
    <name type="common">Black leaf streak disease fungus</name>
    <name type="synonym">Mycosphaerella fijiensis</name>
    <dbReference type="NCBI Taxonomy" id="383855"/>
    <lineage>
        <taxon>Eukaryota</taxon>
        <taxon>Fungi</taxon>
        <taxon>Dikarya</taxon>
        <taxon>Ascomycota</taxon>
        <taxon>Pezizomycotina</taxon>
        <taxon>Dothideomycetes</taxon>
        <taxon>Dothideomycetidae</taxon>
        <taxon>Mycosphaerellales</taxon>
        <taxon>Mycosphaerellaceae</taxon>
        <taxon>Pseudocercospora</taxon>
    </lineage>
</organism>
<protein>
    <submittedName>
        <fullName evidence="1">Uncharacterized protein</fullName>
    </submittedName>
</protein>
<accession>M2ZXB3</accession>